<dbReference type="InterPro" id="IPR016036">
    <property type="entry name" value="Malonyl_transacylase_ACP-bd"/>
</dbReference>
<dbReference type="EMBL" id="ML732773">
    <property type="protein sequence ID" value="KAB8277175.1"/>
    <property type="molecule type" value="Genomic_DNA"/>
</dbReference>
<accession>A0A5N6JE92</accession>
<evidence type="ECO:0000313" key="2">
    <source>
        <dbReference type="EMBL" id="KAB8277175.1"/>
    </source>
</evidence>
<dbReference type="AlphaFoldDB" id="A0A5N6JE92"/>
<organism evidence="2 3">
    <name type="scientific">Aspergillus minisclerotigenes</name>
    <dbReference type="NCBI Taxonomy" id="656917"/>
    <lineage>
        <taxon>Eukaryota</taxon>
        <taxon>Fungi</taxon>
        <taxon>Dikarya</taxon>
        <taxon>Ascomycota</taxon>
        <taxon>Pezizomycotina</taxon>
        <taxon>Eurotiomycetes</taxon>
        <taxon>Eurotiomycetidae</taxon>
        <taxon>Eurotiales</taxon>
        <taxon>Aspergillaceae</taxon>
        <taxon>Aspergillus</taxon>
        <taxon>Aspergillus subgen. Circumdati</taxon>
    </lineage>
</organism>
<keyword evidence="3" id="KW-1185">Reference proteome</keyword>
<reference evidence="2 3" key="1">
    <citation type="submission" date="2019-04" db="EMBL/GenBank/DDBJ databases">
        <title>Fungal friends and foes A comparative genomics study of 23 Aspergillus species from section Flavi.</title>
        <authorList>
            <consortium name="DOE Joint Genome Institute"/>
            <person name="Kjaerbolling I."/>
            <person name="Vesth T.C."/>
            <person name="Frisvad J.C."/>
            <person name="Nybo J.L."/>
            <person name="Theobald S."/>
            <person name="Kildgaard S."/>
            <person name="Petersen T.I."/>
            <person name="Kuo A."/>
            <person name="Sato A."/>
            <person name="Lyhne E.K."/>
            <person name="Kogle M.E."/>
            <person name="Wiebenga A."/>
            <person name="Kun R.S."/>
            <person name="Lubbers R.J."/>
            <person name="Makela M.R."/>
            <person name="Barry K."/>
            <person name="Chovatia M."/>
            <person name="Clum A."/>
            <person name="Daum C."/>
            <person name="Haridas S."/>
            <person name="He G."/>
            <person name="LaButti K."/>
            <person name="Lipzen A."/>
            <person name="Mondo S."/>
            <person name="Pangilinan J."/>
            <person name="Riley R."/>
            <person name="Salamov A."/>
            <person name="Simmons B.A."/>
            <person name="Magnuson J.K."/>
            <person name="Henrissat B."/>
            <person name="Mortensen U.H."/>
            <person name="Larsen T.O."/>
            <person name="De vries R.P."/>
            <person name="Grigoriev I.V."/>
            <person name="Machida M."/>
            <person name="Baker S.E."/>
            <person name="Andersen M.R."/>
        </authorList>
    </citation>
    <scope>NUCLEOTIDE SEQUENCE [LARGE SCALE GENOMIC DNA]</scope>
    <source>
        <strain evidence="2 3">CBS 117635</strain>
    </source>
</reference>
<evidence type="ECO:0000313" key="3">
    <source>
        <dbReference type="Proteomes" id="UP000326289"/>
    </source>
</evidence>
<dbReference type="InterPro" id="IPR001227">
    <property type="entry name" value="Ac_transferase_dom_sf"/>
</dbReference>
<evidence type="ECO:0000256" key="1">
    <source>
        <dbReference type="ARBA" id="ARBA00022679"/>
    </source>
</evidence>
<sequence>MMAVGTSFVEARALCEDAKFAGRLVVAASNAPSSVTISGDKDAINELKVQLDQKVPLPVFSKWIRLTVHTICCHALLSISIR</sequence>
<proteinExistence type="predicted"/>
<name>A0A5N6JE92_9EURO</name>
<keyword evidence="1" id="KW-0808">Transferase</keyword>
<dbReference type="Gene3D" id="3.40.366.10">
    <property type="entry name" value="Malonyl-Coenzyme A Acyl Carrier Protein, domain 2"/>
    <property type="match status" value="1"/>
</dbReference>
<dbReference type="GO" id="GO:0016740">
    <property type="term" value="F:transferase activity"/>
    <property type="evidence" value="ECO:0007669"/>
    <property type="project" value="UniProtKB-KW"/>
</dbReference>
<gene>
    <name evidence="2" type="ORF">BDV30DRAFT_205282</name>
</gene>
<protein>
    <submittedName>
        <fullName evidence="2">Uncharacterized protein</fullName>
    </submittedName>
</protein>
<dbReference type="SUPFAM" id="SSF55048">
    <property type="entry name" value="Probable ACP-binding domain of malonyl-CoA ACP transacylase"/>
    <property type="match status" value="1"/>
</dbReference>
<dbReference type="Proteomes" id="UP000326289">
    <property type="component" value="Unassembled WGS sequence"/>
</dbReference>